<dbReference type="InterPro" id="IPR023562">
    <property type="entry name" value="ClpP/TepA"/>
</dbReference>
<dbReference type="GO" id="GO:0004176">
    <property type="term" value="F:ATP-dependent peptidase activity"/>
    <property type="evidence" value="ECO:0007669"/>
    <property type="project" value="InterPro"/>
</dbReference>
<dbReference type="SUPFAM" id="SSF52096">
    <property type="entry name" value="ClpP/crotonase"/>
    <property type="match status" value="1"/>
</dbReference>
<proteinExistence type="inferred from homology"/>
<dbReference type="GO" id="GO:0009368">
    <property type="term" value="C:endopeptidase Clp complex"/>
    <property type="evidence" value="ECO:0007669"/>
    <property type="project" value="TreeGrafter"/>
</dbReference>
<dbReference type="PANTHER" id="PTHR10381">
    <property type="entry name" value="ATP-DEPENDENT CLP PROTEASE PROTEOLYTIC SUBUNIT"/>
    <property type="match status" value="1"/>
</dbReference>
<comment type="similarity">
    <text evidence="1 2">Belongs to the peptidase S14 family.</text>
</comment>
<evidence type="ECO:0000313" key="3">
    <source>
        <dbReference type="EMBL" id="PJB82495.1"/>
    </source>
</evidence>
<dbReference type="AlphaFoldDB" id="A0A2M8D6E7"/>
<reference evidence="4" key="1">
    <citation type="submission" date="2017-09" db="EMBL/GenBank/DDBJ databases">
        <title>Depth-based differentiation of microbial function through sediment-hosted aquifers and enrichment of novel symbionts in the deep terrestrial subsurface.</title>
        <authorList>
            <person name="Probst A.J."/>
            <person name="Ladd B."/>
            <person name="Jarett J.K."/>
            <person name="Geller-Mcgrath D.E."/>
            <person name="Sieber C.M.K."/>
            <person name="Emerson J.B."/>
            <person name="Anantharaman K."/>
            <person name="Thomas B.C."/>
            <person name="Malmstrom R."/>
            <person name="Stieglmeier M."/>
            <person name="Klingl A."/>
            <person name="Woyke T."/>
            <person name="Ryan C.M."/>
            <person name="Banfield J.F."/>
        </authorList>
    </citation>
    <scope>NUCLEOTIDE SEQUENCE [LARGE SCALE GENOMIC DNA]</scope>
</reference>
<dbReference type="GO" id="GO:0051117">
    <property type="term" value="F:ATPase binding"/>
    <property type="evidence" value="ECO:0007669"/>
    <property type="project" value="TreeGrafter"/>
</dbReference>
<organism evidence="3 4">
    <name type="scientific">Candidatus Yonathbacteria bacterium CG_4_9_14_0_8_um_filter_46_47</name>
    <dbReference type="NCBI Taxonomy" id="1975106"/>
    <lineage>
        <taxon>Bacteria</taxon>
        <taxon>Candidatus Yonathiibacteriota</taxon>
    </lineage>
</organism>
<dbReference type="InterPro" id="IPR029045">
    <property type="entry name" value="ClpP/crotonase-like_dom_sf"/>
</dbReference>
<gene>
    <name evidence="3" type="ORF">CO088_03225</name>
</gene>
<comment type="caution">
    <text evidence="3">The sequence shown here is derived from an EMBL/GenBank/DDBJ whole genome shotgun (WGS) entry which is preliminary data.</text>
</comment>
<dbReference type="Gene3D" id="3.90.226.10">
    <property type="entry name" value="2-enoyl-CoA Hydratase, Chain A, domain 1"/>
    <property type="match status" value="1"/>
</dbReference>
<dbReference type="GO" id="GO:0004252">
    <property type="term" value="F:serine-type endopeptidase activity"/>
    <property type="evidence" value="ECO:0007669"/>
    <property type="project" value="InterPro"/>
</dbReference>
<dbReference type="InterPro" id="IPR001907">
    <property type="entry name" value="ClpP"/>
</dbReference>
<dbReference type="PANTHER" id="PTHR10381:SF11">
    <property type="entry name" value="ATP-DEPENDENT CLP PROTEASE PROTEOLYTIC SUBUNIT, MITOCHONDRIAL"/>
    <property type="match status" value="1"/>
</dbReference>
<evidence type="ECO:0000313" key="4">
    <source>
        <dbReference type="Proteomes" id="UP000229236"/>
    </source>
</evidence>
<dbReference type="GO" id="GO:0006515">
    <property type="term" value="P:protein quality control for misfolded or incompletely synthesized proteins"/>
    <property type="evidence" value="ECO:0007669"/>
    <property type="project" value="TreeGrafter"/>
</dbReference>
<dbReference type="Pfam" id="PF00574">
    <property type="entry name" value="CLP_protease"/>
    <property type="match status" value="1"/>
</dbReference>
<dbReference type="EMBL" id="PFTM01000057">
    <property type="protein sequence ID" value="PJB82495.1"/>
    <property type="molecule type" value="Genomic_DNA"/>
</dbReference>
<accession>A0A2M8D6E7</accession>
<protein>
    <recommendedName>
        <fullName evidence="2">ATP-dependent Clp protease proteolytic subunit</fullName>
    </recommendedName>
</protein>
<sequence length="230" mass="25101">MNNASVKIHPLTITTNSGNAYYSIAYLKHGAIAHARNGGISMNKVHERLLRSRIIVLNGNIDERTANYVAEALLRLKHGGDEATLYIKSSGGNVRDGLDIYDTVSMSGVPVVGVVVGSANSMASVVLQACRLRMIARHAEIVIHNSTANIRIISRMNESGTVELDQARVIENIDYVLQRLRRIYTIFTQRTGRSLAEIVAAMNAERSFSAEEAVAFGLVDEVADEMSAMV</sequence>
<evidence type="ECO:0000256" key="2">
    <source>
        <dbReference type="RuleBase" id="RU003567"/>
    </source>
</evidence>
<evidence type="ECO:0000256" key="1">
    <source>
        <dbReference type="ARBA" id="ARBA00007039"/>
    </source>
</evidence>
<dbReference type="Proteomes" id="UP000229236">
    <property type="component" value="Unassembled WGS sequence"/>
</dbReference>
<name>A0A2M8D6E7_9BACT</name>
<dbReference type="PRINTS" id="PR00127">
    <property type="entry name" value="CLPPROTEASEP"/>
</dbReference>